<evidence type="ECO:0000259" key="2">
    <source>
        <dbReference type="PROSITE" id="PS50076"/>
    </source>
</evidence>
<dbReference type="OrthoDB" id="552049at2759"/>
<dbReference type="AlphaFoldDB" id="A0A139AGA3"/>
<dbReference type="Gene3D" id="1.10.287.110">
    <property type="entry name" value="DnaJ domain"/>
    <property type="match status" value="1"/>
</dbReference>
<dbReference type="SUPFAM" id="SSF46565">
    <property type="entry name" value="Chaperone J-domain"/>
    <property type="match status" value="1"/>
</dbReference>
<dbReference type="PANTHER" id="PTHR44924:SF1">
    <property type="entry name" value="DNAJ SUBFAMILY A MEMBER 2"/>
    <property type="match status" value="1"/>
</dbReference>
<accession>A0A139AGA3</accession>
<dbReference type="PROSITE" id="PS50076">
    <property type="entry name" value="DNAJ_2"/>
    <property type="match status" value="1"/>
</dbReference>
<feature type="region of interest" description="Disordered" evidence="1">
    <location>
        <begin position="65"/>
        <end position="91"/>
    </location>
</feature>
<feature type="domain" description="J" evidence="2">
    <location>
        <begin position="93"/>
        <end position="158"/>
    </location>
</feature>
<evidence type="ECO:0000313" key="3">
    <source>
        <dbReference type="EMBL" id="KXS15443.1"/>
    </source>
</evidence>
<proteinExistence type="predicted"/>
<dbReference type="SMART" id="SM00271">
    <property type="entry name" value="DnaJ"/>
    <property type="match status" value="1"/>
</dbReference>
<dbReference type="EMBL" id="KQ965762">
    <property type="protein sequence ID" value="KXS15443.1"/>
    <property type="molecule type" value="Genomic_DNA"/>
</dbReference>
<reference evidence="3 4" key="1">
    <citation type="journal article" date="2015" name="Genome Biol. Evol.">
        <title>Phylogenomic analyses indicate that early fungi evolved digesting cell walls of algal ancestors of land plants.</title>
        <authorList>
            <person name="Chang Y."/>
            <person name="Wang S."/>
            <person name="Sekimoto S."/>
            <person name="Aerts A.L."/>
            <person name="Choi C."/>
            <person name="Clum A."/>
            <person name="LaButti K.M."/>
            <person name="Lindquist E.A."/>
            <person name="Yee Ngan C."/>
            <person name="Ohm R.A."/>
            <person name="Salamov A.A."/>
            <person name="Grigoriev I.V."/>
            <person name="Spatafora J.W."/>
            <person name="Berbee M.L."/>
        </authorList>
    </citation>
    <scope>NUCLEOTIDE SEQUENCE [LARGE SCALE GENOMIC DNA]</scope>
    <source>
        <strain evidence="3 4">JEL478</strain>
    </source>
</reference>
<feature type="compositionally biased region" description="Basic and acidic residues" evidence="1">
    <location>
        <begin position="65"/>
        <end position="75"/>
    </location>
</feature>
<feature type="compositionally biased region" description="Low complexity" evidence="1">
    <location>
        <begin position="417"/>
        <end position="436"/>
    </location>
</feature>
<feature type="region of interest" description="Disordered" evidence="1">
    <location>
        <begin position="1"/>
        <end position="21"/>
    </location>
</feature>
<organism evidence="3 4">
    <name type="scientific">Gonapodya prolifera (strain JEL478)</name>
    <name type="common">Monoblepharis prolifera</name>
    <dbReference type="NCBI Taxonomy" id="1344416"/>
    <lineage>
        <taxon>Eukaryota</taxon>
        <taxon>Fungi</taxon>
        <taxon>Fungi incertae sedis</taxon>
        <taxon>Chytridiomycota</taxon>
        <taxon>Chytridiomycota incertae sedis</taxon>
        <taxon>Monoblepharidomycetes</taxon>
        <taxon>Monoblepharidales</taxon>
        <taxon>Gonapodyaceae</taxon>
        <taxon>Gonapodya</taxon>
    </lineage>
</organism>
<gene>
    <name evidence="3" type="ORF">M427DRAFT_56789</name>
</gene>
<dbReference type="InterPro" id="IPR036869">
    <property type="entry name" value="J_dom_sf"/>
</dbReference>
<dbReference type="PANTHER" id="PTHR44924">
    <property type="entry name" value="DNAJ SUBFAMILY A MEMBER 2"/>
    <property type="match status" value="1"/>
</dbReference>
<dbReference type="OMA" id="DEQFKHY"/>
<dbReference type="CDD" id="cd06257">
    <property type="entry name" value="DnaJ"/>
    <property type="match status" value="1"/>
</dbReference>
<dbReference type="Pfam" id="PF00226">
    <property type="entry name" value="DnaJ"/>
    <property type="match status" value="1"/>
</dbReference>
<dbReference type="InterPro" id="IPR001623">
    <property type="entry name" value="DnaJ_domain"/>
</dbReference>
<dbReference type="PRINTS" id="PR00625">
    <property type="entry name" value="JDOMAIN"/>
</dbReference>
<dbReference type="Pfam" id="PF14308">
    <property type="entry name" value="DnaJ-X"/>
    <property type="match status" value="1"/>
</dbReference>
<evidence type="ECO:0000256" key="1">
    <source>
        <dbReference type="SAM" id="MobiDB-lite"/>
    </source>
</evidence>
<feature type="compositionally biased region" description="Basic and acidic residues" evidence="1">
    <location>
        <begin position="234"/>
        <end position="258"/>
    </location>
</feature>
<feature type="compositionally biased region" description="Polar residues" evidence="1">
    <location>
        <begin position="1"/>
        <end position="11"/>
    </location>
</feature>
<dbReference type="InterPro" id="IPR026894">
    <property type="entry name" value="DnaJ_X"/>
</dbReference>
<feature type="region of interest" description="Disordered" evidence="1">
    <location>
        <begin position="214"/>
        <end position="258"/>
    </location>
</feature>
<sequence>MTSDGPSTGSRPSGFVHDTHPPKPFVTSTCSSCKTQFQFEIDSSAKDTYLLAKCFKCGTVNEVGRDGKRREEKTKTAVARSKQGTDDNPLEQELYDTLSVTPTATAAEIKKGYYVLAMRCHPDKNPGDAEAAEKFKKISEAYRILSDDNLRSAYNRYGSAAFTPGAANASPEAAAAAVFGDPSEFFRSQFGGDAFRDIIGDIAMAKDFGDAMKMSSANGGSPGGEAPSVTATAKPEDDPEKIAREEKERQAAHEERVRRLTDKLATKVAPYVDKLAAIGAPDEVAGTSAWLSTSTSSSALAADVASTAVLYRARIQEEANLLKHENFGVELLHAVGYVYRSRATQHSARLDAESKDVLRKVSGFFSGWSGSVREKGYIFSETVGTLRTAWELQKTFAELQAIEELKKAKEAGEGGADADAAAAAPAAAQAKSGGSKKSPPTIPDEETQKKLEFNAASKGMEALWRGSKMEVQSVVREVCDQLLTDATVSPVMLRRRCEALRIVGEVYEVTDLTPEERREREAAGNPFMGPRP</sequence>
<dbReference type="STRING" id="1344416.A0A139AGA3"/>
<feature type="region of interest" description="Disordered" evidence="1">
    <location>
        <begin position="416"/>
        <end position="450"/>
    </location>
</feature>
<protein>
    <submittedName>
        <fullName evidence="3">DnaJ-domain-containing protein</fullName>
    </submittedName>
</protein>
<dbReference type="Proteomes" id="UP000070544">
    <property type="component" value="Unassembled WGS sequence"/>
</dbReference>
<name>A0A139AGA3_GONPJ</name>
<evidence type="ECO:0000313" key="4">
    <source>
        <dbReference type="Proteomes" id="UP000070544"/>
    </source>
</evidence>
<keyword evidence="4" id="KW-1185">Reference proteome</keyword>